<feature type="non-terminal residue" evidence="1">
    <location>
        <position position="1"/>
    </location>
</feature>
<evidence type="ECO:0000313" key="2">
    <source>
        <dbReference type="Proteomes" id="UP000789405"/>
    </source>
</evidence>
<accession>A0A9N9P8I7</accession>
<gene>
    <name evidence="1" type="ORF">DERYTH_LOCUS26063</name>
</gene>
<organism evidence="1 2">
    <name type="scientific">Dentiscutata erythropus</name>
    <dbReference type="NCBI Taxonomy" id="1348616"/>
    <lineage>
        <taxon>Eukaryota</taxon>
        <taxon>Fungi</taxon>
        <taxon>Fungi incertae sedis</taxon>
        <taxon>Mucoromycota</taxon>
        <taxon>Glomeromycotina</taxon>
        <taxon>Glomeromycetes</taxon>
        <taxon>Diversisporales</taxon>
        <taxon>Gigasporaceae</taxon>
        <taxon>Dentiscutata</taxon>
    </lineage>
</organism>
<dbReference type="AlphaFoldDB" id="A0A9N9P8I7"/>
<proteinExistence type="predicted"/>
<sequence length="44" mass="5007">KDMPLPNRSEVKIELLPIETTSTLPFIETKNSMCNIEIESQDNS</sequence>
<protein>
    <submittedName>
        <fullName evidence="1">7184_t:CDS:1</fullName>
    </submittedName>
</protein>
<reference evidence="1" key="1">
    <citation type="submission" date="2021-06" db="EMBL/GenBank/DDBJ databases">
        <authorList>
            <person name="Kallberg Y."/>
            <person name="Tangrot J."/>
            <person name="Rosling A."/>
        </authorList>
    </citation>
    <scope>NUCLEOTIDE SEQUENCE</scope>
    <source>
        <strain evidence="1">MA453B</strain>
    </source>
</reference>
<name>A0A9N9P8I7_9GLOM</name>
<evidence type="ECO:0000313" key="1">
    <source>
        <dbReference type="EMBL" id="CAG8815093.1"/>
    </source>
</evidence>
<dbReference type="Proteomes" id="UP000789405">
    <property type="component" value="Unassembled WGS sequence"/>
</dbReference>
<keyword evidence="2" id="KW-1185">Reference proteome</keyword>
<dbReference type="EMBL" id="CAJVPY010052113">
    <property type="protein sequence ID" value="CAG8815093.1"/>
    <property type="molecule type" value="Genomic_DNA"/>
</dbReference>
<comment type="caution">
    <text evidence="1">The sequence shown here is derived from an EMBL/GenBank/DDBJ whole genome shotgun (WGS) entry which is preliminary data.</text>
</comment>